<dbReference type="GO" id="GO:0031929">
    <property type="term" value="P:TOR signaling"/>
    <property type="evidence" value="ECO:0007669"/>
    <property type="project" value="TreeGrafter"/>
</dbReference>
<evidence type="ECO:0000256" key="2">
    <source>
        <dbReference type="ARBA" id="ARBA00018951"/>
    </source>
</evidence>
<dbReference type="EnsemblMetazoa" id="AFAF011977-RA">
    <property type="protein sequence ID" value="AFAF011977-PA"/>
    <property type="gene ID" value="AFAF011977"/>
</dbReference>
<evidence type="ECO:0000313" key="4">
    <source>
        <dbReference type="Proteomes" id="UP000075886"/>
    </source>
</evidence>
<dbReference type="VEuPathDB" id="VectorBase:AFAF011977"/>
<proteinExistence type="inferred from homology"/>
<dbReference type="EMBL" id="AXCN02001467">
    <property type="status" value="NOT_ANNOTATED_CDS"/>
    <property type="molecule type" value="Genomic_DNA"/>
</dbReference>
<reference evidence="3" key="2">
    <citation type="submission" date="2020-05" db="UniProtKB">
        <authorList>
            <consortium name="EnsemblMetazoa"/>
        </authorList>
    </citation>
    <scope>IDENTIFICATION</scope>
    <source>
        <strain evidence="3">FAR1</strain>
    </source>
</reference>
<dbReference type="InterPro" id="IPR007303">
    <property type="entry name" value="TIP41-like"/>
</dbReference>
<dbReference type="Proteomes" id="UP000075886">
    <property type="component" value="Unassembled WGS sequence"/>
</dbReference>
<evidence type="ECO:0000256" key="1">
    <source>
        <dbReference type="ARBA" id="ARBA00006658"/>
    </source>
</evidence>
<protein>
    <recommendedName>
        <fullName evidence="2">TIP41-like protein</fullName>
    </recommendedName>
</protein>
<keyword evidence="4" id="KW-1185">Reference proteome</keyword>
<dbReference type="Pfam" id="PF04176">
    <property type="entry name" value="TIP41"/>
    <property type="match status" value="1"/>
</dbReference>
<dbReference type="PANTHER" id="PTHR21021">
    <property type="entry name" value="GAF/PUTATIVE CYTOSKELETAL PROTEIN"/>
    <property type="match status" value="1"/>
</dbReference>
<accession>A0A182QKB3</accession>
<dbReference type="PANTHER" id="PTHR21021:SF16">
    <property type="entry name" value="TIP41-LIKE PROTEIN"/>
    <property type="match status" value="1"/>
</dbReference>
<dbReference type="InterPro" id="IPR051330">
    <property type="entry name" value="Phosphatase_reg/MetRdx"/>
</dbReference>
<sequence length="310" mass="35667">MFTSFRRGFRIASFAPNIINTAPIMASKAAQAPPQVVGADDLGPVRLPVDKETYQFDDWTIGYTKSHILKSVCVNGETCVAEDPGCCELCVYNFALALPHLPDMVFHRNVLRITHSSGAQLEFNPLDALKLVRNEKLDLKVACSDEWRESRPEASQTADKVKPFDWTFSTEYAGTVNERFRVEPTEQRIDMFKLMRKEEILFYHNLTLFEDELHDHGISLLSVKVRVMPSGFYVLLRFFLRVDNVLLRSNDTRFHYEKGNDYVLKEFTHREAKVEQLKHIPPALFTNPDHIVDKLPVVRKVNEKLTIVQP</sequence>
<dbReference type="AlphaFoldDB" id="A0A182QKB3"/>
<reference evidence="4" key="1">
    <citation type="submission" date="2014-01" db="EMBL/GenBank/DDBJ databases">
        <title>The Genome Sequence of Anopheles farauti FAR1 (V2).</title>
        <authorList>
            <consortium name="The Broad Institute Genomics Platform"/>
            <person name="Neafsey D.E."/>
            <person name="Besansky N."/>
            <person name="Howell P."/>
            <person name="Walton C."/>
            <person name="Young S.K."/>
            <person name="Zeng Q."/>
            <person name="Gargeya S."/>
            <person name="Fitzgerald M."/>
            <person name="Haas B."/>
            <person name="Abouelleil A."/>
            <person name="Allen A.W."/>
            <person name="Alvarado L."/>
            <person name="Arachchi H.M."/>
            <person name="Berlin A.M."/>
            <person name="Chapman S.B."/>
            <person name="Gainer-Dewar J."/>
            <person name="Goldberg J."/>
            <person name="Griggs A."/>
            <person name="Gujja S."/>
            <person name="Hansen M."/>
            <person name="Howarth C."/>
            <person name="Imamovic A."/>
            <person name="Ireland A."/>
            <person name="Larimer J."/>
            <person name="McCowan C."/>
            <person name="Murphy C."/>
            <person name="Pearson M."/>
            <person name="Poon T.W."/>
            <person name="Priest M."/>
            <person name="Roberts A."/>
            <person name="Saif S."/>
            <person name="Shea T."/>
            <person name="Sisk P."/>
            <person name="Sykes S."/>
            <person name="Wortman J."/>
            <person name="Nusbaum C."/>
            <person name="Birren B."/>
        </authorList>
    </citation>
    <scope>NUCLEOTIDE SEQUENCE [LARGE SCALE GENOMIC DNA]</scope>
    <source>
        <strain evidence="4">FAR1</strain>
    </source>
</reference>
<comment type="similarity">
    <text evidence="1">Belongs to the TIP41 family.</text>
</comment>
<dbReference type="GO" id="GO:0005829">
    <property type="term" value="C:cytosol"/>
    <property type="evidence" value="ECO:0007669"/>
    <property type="project" value="TreeGrafter"/>
</dbReference>
<dbReference type="STRING" id="69004.A0A182QKB3"/>
<name>A0A182QKB3_9DIPT</name>
<organism evidence="3 4">
    <name type="scientific">Anopheles farauti</name>
    <dbReference type="NCBI Taxonomy" id="69004"/>
    <lineage>
        <taxon>Eukaryota</taxon>
        <taxon>Metazoa</taxon>
        <taxon>Ecdysozoa</taxon>
        <taxon>Arthropoda</taxon>
        <taxon>Hexapoda</taxon>
        <taxon>Insecta</taxon>
        <taxon>Pterygota</taxon>
        <taxon>Neoptera</taxon>
        <taxon>Endopterygota</taxon>
        <taxon>Diptera</taxon>
        <taxon>Nematocera</taxon>
        <taxon>Culicoidea</taxon>
        <taxon>Culicidae</taxon>
        <taxon>Anophelinae</taxon>
        <taxon>Anopheles</taxon>
    </lineage>
</organism>
<evidence type="ECO:0000313" key="3">
    <source>
        <dbReference type="EnsemblMetazoa" id="AFAF011977-PA"/>
    </source>
</evidence>